<name>A0ABY3EKT9_9BURK</name>
<sequence length="62" mass="6691">MSTPSPSGAALHAMELFGGSFVKALADCYCVADAANKRKLADTFAEYFERYEVIAKQKGIEA</sequence>
<evidence type="ECO:0000313" key="1">
    <source>
        <dbReference type="EMBL" id="TSP11464.1"/>
    </source>
</evidence>
<comment type="caution">
    <text evidence="1">The sequence shown here is derived from an EMBL/GenBank/DDBJ whole genome shotgun (WGS) entry which is preliminary data.</text>
</comment>
<evidence type="ECO:0000313" key="2">
    <source>
        <dbReference type="Proteomes" id="UP000318943"/>
    </source>
</evidence>
<dbReference type="EMBL" id="VCIZ01000010">
    <property type="protein sequence ID" value="TSP11464.1"/>
    <property type="molecule type" value="Genomic_DNA"/>
</dbReference>
<reference evidence="1 2" key="1">
    <citation type="submission" date="2019-05" db="EMBL/GenBank/DDBJ databases">
        <title>Whole genome sequence analysis of Cupriavidus campinensis S14E4C strain.</title>
        <authorList>
            <person name="Abbaszade G."/>
            <person name="Szabo A."/>
            <person name="Toumi M."/>
            <person name="Toth E."/>
        </authorList>
    </citation>
    <scope>NUCLEOTIDE SEQUENCE [LARGE SCALE GENOMIC DNA]</scope>
    <source>
        <strain evidence="1 2">S14E4C</strain>
    </source>
</reference>
<organism evidence="1 2">
    <name type="scientific">Cupriavidus campinensis</name>
    <dbReference type="NCBI Taxonomy" id="151783"/>
    <lineage>
        <taxon>Bacteria</taxon>
        <taxon>Pseudomonadati</taxon>
        <taxon>Pseudomonadota</taxon>
        <taxon>Betaproteobacteria</taxon>
        <taxon>Burkholderiales</taxon>
        <taxon>Burkholderiaceae</taxon>
        <taxon>Cupriavidus</taxon>
    </lineage>
</organism>
<gene>
    <name evidence="1" type="ORF">FGG12_17665</name>
</gene>
<accession>A0ABY3EKT9</accession>
<keyword evidence="2" id="KW-1185">Reference proteome</keyword>
<dbReference type="Proteomes" id="UP000318943">
    <property type="component" value="Unassembled WGS sequence"/>
</dbReference>
<dbReference type="RefSeq" id="WP_144199584.1">
    <property type="nucleotide sequence ID" value="NZ_VCIZ01000010.1"/>
</dbReference>
<protein>
    <submittedName>
        <fullName evidence="1">Uncharacterized protein</fullName>
    </submittedName>
</protein>
<proteinExistence type="predicted"/>